<proteinExistence type="predicted"/>
<feature type="region of interest" description="Disordered" evidence="2">
    <location>
        <begin position="304"/>
        <end position="397"/>
    </location>
</feature>
<dbReference type="Proteomes" id="UP000298327">
    <property type="component" value="Unassembled WGS sequence"/>
</dbReference>
<comment type="caution">
    <text evidence="3">The sequence shown here is derived from an EMBL/GenBank/DDBJ whole genome shotgun (WGS) entry which is preliminary data.</text>
</comment>
<organism evidence="3 4">
    <name type="scientific">Dentipellis fragilis</name>
    <dbReference type="NCBI Taxonomy" id="205917"/>
    <lineage>
        <taxon>Eukaryota</taxon>
        <taxon>Fungi</taxon>
        <taxon>Dikarya</taxon>
        <taxon>Basidiomycota</taxon>
        <taxon>Agaricomycotina</taxon>
        <taxon>Agaricomycetes</taxon>
        <taxon>Russulales</taxon>
        <taxon>Hericiaceae</taxon>
        <taxon>Dentipellis</taxon>
    </lineage>
</organism>
<gene>
    <name evidence="3" type="ORF">EVG20_g1299</name>
</gene>
<feature type="compositionally biased region" description="Low complexity" evidence="2">
    <location>
        <begin position="85"/>
        <end position="116"/>
    </location>
</feature>
<evidence type="ECO:0000256" key="2">
    <source>
        <dbReference type="SAM" id="MobiDB-lite"/>
    </source>
</evidence>
<feature type="compositionally biased region" description="Low complexity" evidence="2">
    <location>
        <begin position="333"/>
        <end position="344"/>
    </location>
</feature>
<feature type="region of interest" description="Disordered" evidence="2">
    <location>
        <begin position="80"/>
        <end position="177"/>
    </location>
</feature>
<feature type="compositionally biased region" description="Polar residues" evidence="2">
    <location>
        <begin position="120"/>
        <end position="131"/>
    </location>
</feature>
<sequence>MDNSDDYFTDDIFLDEQAIATLDAEESKYILSHPRPTVAEPPPKRQKTATGWNAPPPPNRTASIEDLDLPEISVRGGFYGLHGLSQSQSQRPASQQMGTQRAAAAAPPIGANIPLPRSRIGSQVQASQHVNSRQPPRRPPRALSRSQSHPASSQGLSRQGSNASASSVFRNTPHNSQQHRNLVSIIENALNPNHVPEDVQTVRSQLEAMQKTQAEMQSSLEAAINDKRSKAGEVAILRQNMEKLNQSHLAEQARLRAAKEAAEAMQQQIRREMKEEIERLKTQYTFQKHELETSGRKPLVPACAGGTSLKRPARGLSIPVAGPSHYAKTIGQQTPTRTRAASPPARRPRTTQPLPPPPPSKKAKKQQAALPGFVNAFLPSSPEKVRDKGKGRERESTPLFARTPSQQMQWDMDVVPPPSPPSSPVPMAGKGKERAARSRTRPVATGPPRVHGMQYSDNMPSEDAMELDADMTMDGVAGMEVKIQNQEPLKVAAEVFEEPEIQDWANRLHHIIFTHTFPPNLNTFQTLLSESSGLATDAVAYSAASSMILETLGAPSRSTGYDSLAHPIARSLVRMADLLESHGLIRSLAALLNLLTVLTLTLPHFIDSLLSISLPREHNSPKHPPNLLTVLCRAIPHHLKPDQLKGKEADGEWKVHADLAKELVSLLDAIIWSIPAEHEARPNILTRSAGVLTTLLDASQPKWFLRITTRLLSLLASRTNNFRHLMSFPEQAPGKAVPQHDYANIPHVEQMCNLLCDPKKAGPDADAMHRSIIITFTLLAMSHADALTILTESRSLIPSLIIFLGDCVTPLWEEDESLMADPARIDAMVQTTIQTLLLLHYLSFRHEPPLNLRQKINQARHFNGINHVFIVTLGRLGFGFSEVPEEVQARIDAGPGGRGALEQLAEIARDVMDLVVDGPESDSVWAVYHAEGDSDSEGVDEAEMEARLLVDFALCGIGGTYGEEDVRIAVCDASKGRRRNSPPLSPVLRDGLREAYPKCGARGRTEVYQPWIPSEASTTAKSPSTLENTRRTMLFPQINDDCCMIVLSLLNKPDLAILSRVSRLARSYAAPWLVRDLNIGKSAQFVNRGICRFVLTHGLGPYIQHLRISPSYKLPLGRCSLFGPIVDESLRLLADVVAVAINLLSFRIEPLYQGYLHKEPRLVIALQSRPRLRKLQITNVNGADIDQLISKPISNLRCLQLTLGDATNGGDVFDVVSSSVETLEELSIWSFASHEPQATHQAQKTICPRVRRLSLHNIRMDPYTISQAFPNLQHLKMNLSDYSDSPFTPSITSNLPLLNSSSFLELQSISGHSALTTLPLHSLLQRVHIEQLINSEEMLQDVLAFIRCMPLKSVSLLIRIRSPDEEARRRSGYNQWPLRASSVIRRLAKCIPRVQYLELGFSWAGFRASGRSPQVCTESILLTRSACRHLAALKELRYASFTVPGPRELGHDTQPNMQAVADDLFHTVPTLAYLTLRSKGWYTHLLHYHNTRCSGISLVEAAVPAEASEHHAVEITEDEAQCAYRRFSWKATGLDTWCAGQHEWE</sequence>
<feature type="coiled-coil region" evidence="1">
    <location>
        <begin position="206"/>
        <end position="290"/>
    </location>
</feature>
<feature type="region of interest" description="Disordered" evidence="2">
    <location>
        <begin position="32"/>
        <end position="67"/>
    </location>
</feature>
<dbReference type="Gene3D" id="3.80.10.10">
    <property type="entry name" value="Ribonuclease Inhibitor"/>
    <property type="match status" value="1"/>
</dbReference>
<evidence type="ECO:0000313" key="3">
    <source>
        <dbReference type="EMBL" id="TFY71707.1"/>
    </source>
</evidence>
<feature type="compositionally biased region" description="Polar residues" evidence="2">
    <location>
        <begin position="149"/>
        <end position="177"/>
    </location>
</feature>
<accession>A0A4Y9ZCJ7</accession>
<feature type="region of interest" description="Disordered" evidence="2">
    <location>
        <begin position="416"/>
        <end position="457"/>
    </location>
</feature>
<evidence type="ECO:0000313" key="4">
    <source>
        <dbReference type="Proteomes" id="UP000298327"/>
    </source>
</evidence>
<dbReference type="CDD" id="cd06503">
    <property type="entry name" value="ATP-synt_Fo_b"/>
    <property type="match status" value="1"/>
</dbReference>
<dbReference type="EMBL" id="SEOQ01000040">
    <property type="protein sequence ID" value="TFY71707.1"/>
    <property type="molecule type" value="Genomic_DNA"/>
</dbReference>
<dbReference type="InterPro" id="IPR032675">
    <property type="entry name" value="LRR_dom_sf"/>
</dbReference>
<keyword evidence="4" id="KW-1185">Reference proteome</keyword>
<protein>
    <submittedName>
        <fullName evidence="3">Uncharacterized protein</fullName>
    </submittedName>
</protein>
<reference evidence="3 4" key="1">
    <citation type="submission" date="2019-02" db="EMBL/GenBank/DDBJ databases">
        <title>Genome sequencing of the rare red list fungi Dentipellis fragilis.</title>
        <authorList>
            <person name="Buettner E."/>
            <person name="Kellner H."/>
        </authorList>
    </citation>
    <scope>NUCLEOTIDE SEQUENCE [LARGE SCALE GENOMIC DNA]</scope>
    <source>
        <strain evidence="3 4">DSM 105465</strain>
    </source>
</reference>
<feature type="compositionally biased region" description="Basic and acidic residues" evidence="2">
    <location>
        <begin position="383"/>
        <end position="396"/>
    </location>
</feature>
<dbReference type="OrthoDB" id="3366922at2759"/>
<name>A0A4Y9ZCJ7_9AGAM</name>
<evidence type="ECO:0000256" key="1">
    <source>
        <dbReference type="SAM" id="Coils"/>
    </source>
</evidence>
<keyword evidence="1" id="KW-0175">Coiled coil</keyword>